<feature type="region of interest" description="Disordered" evidence="1">
    <location>
        <begin position="679"/>
        <end position="716"/>
    </location>
</feature>
<feature type="compositionally biased region" description="Polar residues" evidence="1">
    <location>
        <begin position="432"/>
        <end position="444"/>
    </location>
</feature>
<keyword evidence="3" id="KW-0808">Transferase</keyword>
<feature type="region of interest" description="Disordered" evidence="1">
    <location>
        <begin position="573"/>
        <end position="659"/>
    </location>
</feature>
<feature type="compositionally biased region" description="Basic and acidic residues" evidence="1">
    <location>
        <begin position="623"/>
        <end position="638"/>
    </location>
</feature>
<dbReference type="SUPFAM" id="SSF56112">
    <property type="entry name" value="Protein kinase-like (PK-like)"/>
    <property type="match status" value="1"/>
</dbReference>
<keyword evidence="3" id="KW-0418">Kinase</keyword>
<dbReference type="GO" id="GO:0005634">
    <property type="term" value="C:nucleus"/>
    <property type="evidence" value="ECO:0007669"/>
    <property type="project" value="TreeGrafter"/>
</dbReference>
<evidence type="ECO:0000313" key="4">
    <source>
        <dbReference type="Proteomes" id="UP000192927"/>
    </source>
</evidence>
<feature type="region of interest" description="Disordered" evidence="1">
    <location>
        <begin position="760"/>
        <end position="801"/>
    </location>
</feature>
<dbReference type="Pfam" id="PF00069">
    <property type="entry name" value="Pkinase"/>
    <property type="match status" value="1"/>
</dbReference>
<dbReference type="EMBL" id="FWEW01002174">
    <property type="protein sequence ID" value="SLM38050.1"/>
    <property type="molecule type" value="Genomic_DNA"/>
</dbReference>
<proteinExistence type="predicted"/>
<feature type="region of interest" description="Disordered" evidence="1">
    <location>
        <begin position="430"/>
        <end position="459"/>
    </location>
</feature>
<feature type="compositionally biased region" description="Basic and acidic residues" evidence="1">
    <location>
        <begin position="679"/>
        <end position="688"/>
    </location>
</feature>
<dbReference type="AlphaFoldDB" id="A0A1W5D4X7"/>
<dbReference type="PANTHER" id="PTHR44167">
    <property type="entry name" value="OVARIAN-SPECIFIC SERINE/THREONINE-PROTEIN KINASE LOK-RELATED"/>
    <property type="match status" value="1"/>
</dbReference>
<feature type="compositionally biased region" description="Basic and acidic residues" evidence="1">
    <location>
        <begin position="893"/>
        <end position="907"/>
    </location>
</feature>
<feature type="domain" description="Protein kinase" evidence="2">
    <location>
        <begin position="169"/>
        <end position="567"/>
    </location>
</feature>
<dbReference type="SMART" id="SM00220">
    <property type="entry name" value="S_TKc"/>
    <property type="match status" value="1"/>
</dbReference>
<evidence type="ECO:0000259" key="2">
    <source>
        <dbReference type="PROSITE" id="PS50011"/>
    </source>
</evidence>
<organism evidence="3 4">
    <name type="scientific">Lasallia pustulata</name>
    <dbReference type="NCBI Taxonomy" id="136370"/>
    <lineage>
        <taxon>Eukaryota</taxon>
        <taxon>Fungi</taxon>
        <taxon>Dikarya</taxon>
        <taxon>Ascomycota</taxon>
        <taxon>Pezizomycotina</taxon>
        <taxon>Lecanoromycetes</taxon>
        <taxon>OSLEUM clade</taxon>
        <taxon>Umbilicariomycetidae</taxon>
        <taxon>Umbilicariales</taxon>
        <taxon>Umbilicariaceae</taxon>
        <taxon>Lasallia</taxon>
    </lineage>
</organism>
<dbReference type="GO" id="GO:0044773">
    <property type="term" value="P:mitotic DNA damage checkpoint signaling"/>
    <property type="evidence" value="ECO:0007669"/>
    <property type="project" value="TreeGrafter"/>
</dbReference>
<feature type="region of interest" description="Disordered" evidence="1">
    <location>
        <begin position="883"/>
        <end position="911"/>
    </location>
</feature>
<feature type="region of interest" description="Disordered" evidence="1">
    <location>
        <begin position="375"/>
        <end position="413"/>
    </location>
</feature>
<evidence type="ECO:0000313" key="3">
    <source>
        <dbReference type="EMBL" id="SLM38050.1"/>
    </source>
</evidence>
<feature type="compositionally biased region" description="Basic and acidic residues" evidence="1">
    <location>
        <begin position="773"/>
        <end position="790"/>
    </location>
</feature>
<dbReference type="Gene3D" id="1.10.510.10">
    <property type="entry name" value="Transferase(Phosphotransferase) domain 1"/>
    <property type="match status" value="1"/>
</dbReference>
<keyword evidence="4" id="KW-1185">Reference proteome</keyword>
<dbReference type="PANTHER" id="PTHR44167:SF30">
    <property type="entry name" value="PHOSPHORYLASE KINASE"/>
    <property type="match status" value="1"/>
</dbReference>
<sequence>MTLESDPIAWLSDPDETLLAHGSHDYLPFPPTFPYSAAIYRPRLASADYVNCWVTMNNAWWSNEKIDATVNRNYIISRLPQKERHNLYRPLSFGDGLTDDNYLDWILQRGRRLFLILEEIGIPEWIFDAIDQSFDDDDLPISENDLGEFHLSRNKSDALEKKFYRRQFNYLIQELGKGHVDYAENAIVPLENVAKRPGVLAIQSSDKVYRTEKPEVIYTRKRVLIGGDNGVDKIHFVMHLKALSLLKHRHLVSVWATYTQGDHGFILLTPSAEITLKAFLDDQPRSFKQISKQERREMMFGWIHCLTSALAYLHENGYTHQAIRPSNILLDSTYTIFLGEFSAYQCLDDKLSNYRSEIYEYDSPEKWQRTATLQETAPLRSTLHGGGRTGRKLPTPNPNPKPPSTPLSPPPTNKAAQIFEATQLFNYRRASTPVSTQQLAPTIRSSTTHSSSSSTKSTKGVKALITTFATTPSSFPSDIYSLACIHLLLLSALLSHTPKSFAHARSKANRSAGRGGAPADASFHANSEAVAGWMARLEREASDELVPSMTRANDRPVRKPMEAEEGIAGLDDAWATSNPLNPNPGRRFSYESSNYGDDEEEIPVSFEPGVTNLPPQHLQETLRTTESKSQKKAVERVQRSARVAAGKSFRQQASASSPLDESLGLQDYNLEHALTGHLGSDKHQHKQDNQSTDVHNSNQSTAALDDLHRDSDQSTEALDSLDRAVERYIEDDWQYLEENNWGYPSSDLARQSARLSYLNIRNPDVDPPSSSDDDSKHPLLKSKDGSKGEDVVSAPDQAKTNTDASADIIQAQADLNSSSPIVIQGSMGVAHPNTYTYPDMINNARIGRARMGVTAAAWRSGTAVEAAGIPEMANLPRGEAVSRETALGSHPVTEGEKLDRRPTSIKEKRSKRSKISLLDFLKSPRSMSKVAKMMGPKKWIKNKLAGKTKSQRSRSPLRPIEEDVLTPTLGSTMGRNRLADSEASGLARPIDLGGRLYPPTIGVSANTDPSLSPYREFAEARLAADENAANRGAMTARGRLEDY</sequence>
<dbReference type="Proteomes" id="UP000192927">
    <property type="component" value="Unassembled WGS sequence"/>
</dbReference>
<dbReference type="GO" id="GO:0004674">
    <property type="term" value="F:protein serine/threonine kinase activity"/>
    <property type="evidence" value="ECO:0007669"/>
    <property type="project" value="TreeGrafter"/>
</dbReference>
<dbReference type="PROSITE" id="PS50011">
    <property type="entry name" value="PROTEIN_KINASE_DOM"/>
    <property type="match status" value="1"/>
</dbReference>
<feature type="compositionally biased region" description="Low complexity" evidence="1">
    <location>
        <begin position="445"/>
        <end position="458"/>
    </location>
</feature>
<accession>A0A1W5D4X7</accession>
<reference evidence="4" key="1">
    <citation type="submission" date="2017-03" db="EMBL/GenBank/DDBJ databases">
        <authorList>
            <person name="Sharma R."/>
            <person name="Thines M."/>
        </authorList>
    </citation>
    <scope>NUCLEOTIDE SEQUENCE [LARGE SCALE GENOMIC DNA]</scope>
</reference>
<feature type="compositionally biased region" description="Polar residues" evidence="1">
    <location>
        <begin position="649"/>
        <end position="659"/>
    </location>
</feature>
<dbReference type="GO" id="GO:0005524">
    <property type="term" value="F:ATP binding"/>
    <property type="evidence" value="ECO:0007669"/>
    <property type="project" value="InterPro"/>
</dbReference>
<dbReference type="InterPro" id="IPR000719">
    <property type="entry name" value="Prot_kinase_dom"/>
</dbReference>
<protein>
    <submittedName>
        <fullName evidence="3">Serine/threonine/dual specificity protein kinase, catalytic domain</fullName>
    </submittedName>
</protein>
<evidence type="ECO:0000256" key="1">
    <source>
        <dbReference type="SAM" id="MobiDB-lite"/>
    </source>
</evidence>
<feature type="compositionally biased region" description="Polar residues" evidence="1">
    <location>
        <begin position="689"/>
        <end position="702"/>
    </location>
</feature>
<feature type="compositionally biased region" description="Pro residues" evidence="1">
    <location>
        <begin position="395"/>
        <end position="412"/>
    </location>
</feature>
<dbReference type="InterPro" id="IPR011009">
    <property type="entry name" value="Kinase-like_dom_sf"/>
</dbReference>
<name>A0A1W5D4X7_9LECA</name>